<feature type="non-terminal residue" evidence="1">
    <location>
        <position position="1"/>
    </location>
</feature>
<dbReference type="EMBL" id="CAJVQC010034967">
    <property type="protein sequence ID" value="CAG8757768.1"/>
    <property type="molecule type" value="Genomic_DNA"/>
</dbReference>
<keyword evidence="2" id="KW-1185">Reference proteome</keyword>
<evidence type="ECO:0000313" key="2">
    <source>
        <dbReference type="Proteomes" id="UP000789920"/>
    </source>
</evidence>
<reference evidence="1" key="1">
    <citation type="submission" date="2021-06" db="EMBL/GenBank/DDBJ databases">
        <authorList>
            <person name="Kallberg Y."/>
            <person name="Tangrot J."/>
            <person name="Rosling A."/>
        </authorList>
    </citation>
    <scope>NUCLEOTIDE SEQUENCE</scope>
    <source>
        <strain evidence="1">MA461A</strain>
    </source>
</reference>
<name>A0ACA9QM60_9GLOM</name>
<sequence>QDKEVGEEKYVLGEKLLQTLLPKKNYIIHYQALQTYMKFRMKITKIYGVLKFKQTPWIKSYIEENICKRKIAKANKDEFGFKIFEGGITAIHMLKSTVILNKPIFVGQAILDISKAMMFNFWYGYIKPRYGDKARLLYTDTDSLIM</sequence>
<gene>
    <name evidence="1" type="ORF">RPERSI_LOCUS14880</name>
</gene>
<dbReference type="Proteomes" id="UP000789920">
    <property type="component" value="Unassembled WGS sequence"/>
</dbReference>
<protein>
    <submittedName>
        <fullName evidence="1">15330_t:CDS:1</fullName>
    </submittedName>
</protein>
<comment type="caution">
    <text evidence="1">The sequence shown here is derived from an EMBL/GenBank/DDBJ whole genome shotgun (WGS) entry which is preliminary data.</text>
</comment>
<evidence type="ECO:0000313" key="1">
    <source>
        <dbReference type="EMBL" id="CAG8757768.1"/>
    </source>
</evidence>
<accession>A0ACA9QM60</accession>
<organism evidence="1 2">
    <name type="scientific">Racocetra persica</name>
    <dbReference type="NCBI Taxonomy" id="160502"/>
    <lineage>
        <taxon>Eukaryota</taxon>
        <taxon>Fungi</taxon>
        <taxon>Fungi incertae sedis</taxon>
        <taxon>Mucoromycota</taxon>
        <taxon>Glomeromycotina</taxon>
        <taxon>Glomeromycetes</taxon>
        <taxon>Diversisporales</taxon>
        <taxon>Gigasporaceae</taxon>
        <taxon>Racocetra</taxon>
    </lineage>
</organism>
<proteinExistence type="predicted"/>